<sequence>MDAAWNFVRDGEARGPIDGTGLLELYAEGLVDGSCMVWTDGMEAWAPLRDTELGEALPPAAKRQRGAAPSAAPDQALQSEIPGWVAALDQPSLAALFERALFEHLGEVIQWQRELRDALLTSYVSRHPAPEDRDPANYQFSDGFLLESVEDLEDQQQLWEVFGEDNEPVVRRVVAAAAALDRRFCGALQNLALLCRARALLQAATGSARGTEAAPAGSAEGGSNGAHNEPARQLLALLQDEPALPVARDSEGRSLWHDLAAGGQPDLLRLLLPAADGTAVAATATASSAAQPAAAAAAAGGDGSEQAVAVAPAAAGQHPNPLNLPDLKGSTPLHAAAEGCHLEVARLLLGAGASPDVQNRDPSKYAAGDWSVRAQGLECPIPVATLHQTPLHIAAEAGDVGMMQLLVERGALLDLRDSSGSLPLHLALEAQDERAVALLLSAGASPCLSNNDMGEDCTLHKAACAGRPGLLRVLLQAWPAAQRDAAVNAQGGNGWTPLMLAARRGSTDCVCLLLDAGADAAARNAQGKTAADIATVNKREGVVALLHERATASQRGGPAV</sequence>
<dbReference type="InterPro" id="IPR002110">
    <property type="entry name" value="Ankyrin_rpt"/>
</dbReference>
<dbReference type="SMART" id="SM00248">
    <property type="entry name" value="ANK"/>
    <property type="match status" value="5"/>
</dbReference>
<name>A0A2P6VAG4_9CHLO</name>
<dbReference type="OrthoDB" id="590877at2759"/>
<dbReference type="Pfam" id="PF12796">
    <property type="entry name" value="Ank_2"/>
    <property type="match status" value="2"/>
</dbReference>
<dbReference type="InterPro" id="IPR036770">
    <property type="entry name" value="Ankyrin_rpt-contain_sf"/>
</dbReference>
<feature type="repeat" description="ANK" evidence="3">
    <location>
        <begin position="386"/>
        <end position="418"/>
    </location>
</feature>
<dbReference type="SUPFAM" id="SSF48403">
    <property type="entry name" value="Ankyrin repeat"/>
    <property type="match status" value="1"/>
</dbReference>
<evidence type="ECO:0000256" key="4">
    <source>
        <dbReference type="SAM" id="MobiDB-lite"/>
    </source>
</evidence>
<dbReference type="Proteomes" id="UP000239649">
    <property type="component" value="Unassembled WGS sequence"/>
</dbReference>
<feature type="compositionally biased region" description="Low complexity" evidence="4">
    <location>
        <begin position="209"/>
        <end position="218"/>
    </location>
</feature>
<dbReference type="PROSITE" id="PS50297">
    <property type="entry name" value="ANK_REP_REGION"/>
    <property type="match status" value="4"/>
</dbReference>
<dbReference type="Pfam" id="PF14237">
    <property type="entry name" value="GYF_2"/>
    <property type="match status" value="1"/>
</dbReference>
<dbReference type="PROSITE" id="PS50088">
    <property type="entry name" value="ANK_REPEAT"/>
    <property type="match status" value="4"/>
</dbReference>
<dbReference type="EMBL" id="LHPF02000016">
    <property type="protein sequence ID" value="PSC71083.1"/>
    <property type="molecule type" value="Genomic_DNA"/>
</dbReference>
<dbReference type="InterPro" id="IPR025640">
    <property type="entry name" value="GYF_2"/>
</dbReference>
<dbReference type="Pfam" id="PF00023">
    <property type="entry name" value="Ank"/>
    <property type="match status" value="1"/>
</dbReference>
<organism evidence="6 7">
    <name type="scientific">Micractinium conductrix</name>
    <dbReference type="NCBI Taxonomy" id="554055"/>
    <lineage>
        <taxon>Eukaryota</taxon>
        <taxon>Viridiplantae</taxon>
        <taxon>Chlorophyta</taxon>
        <taxon>core chlorophytes</taxon>
        <taxon>Trebouxiophyceae</taxon>
        <taxon>Chlorellales</taxon>
        <taxon>Chlorellaceae</taxon>
        <taxon>Chlorella clade</taxon>
        <taxon>Micractinium</taxon>
    </lineage>
</organism>
<dbReference type="PRINTS" id="PR01415">
    <property type="entry name" value="ANKYRIN"/>
</dbReference>
<dbReference type="AlphaFoldDB" id="A0A2P6VAG4"/>
<keyword evidence="1" id="KW-0677">Repeat</keyword>
<dbReference type="STRING" id="554055.A0A2P6VAG4"/>
<feature type="domain" description="GYF" evidence="5">
    <location>
        <begin position="5"/>
        <end position="51"/>
    </location>
</feature>
<accession>A0A2P6VAG4</accession>
<feature type="repeat" description="ANK" evidence="3">
    <location>
        <begin position="328"/>
        <end position="360"/>
    </location>
</feature>
<gene>
    <name evidence="6" type="ORF">C2E20_5562</name>
</gene>
<dbReference type="Gene3D" id="1.25.40.20">
    <property type="entry name" value="Ankyrin repeat-containing domain"/>
    <property type="match status" value="2"/>
</dbReference>
<feature type="region of interest" description="Disordered" evidence="4">
    <location>
        <begin position="209"/>
        <end position="228"/>
    </location>
</feature>
<keyword evidence="7" id="KW-1185">Reference proteome</keyword>
<feature type="repeat" description="ANK" evidence="3">
    <location>
        <begin position="419"/>
        <end position="451"/>
    </location>
</feature>
<keyword evidence="2 3" id="KW-0040">ANK repeat</keyword>
<evidence type="ECO:0000256" key="1">
    <source>
        <dbReference type="ARBA" id="ARBA00022737"/>
    </source>
</evidence>
<feature type="repeat" description="ANK" evidence="3">
    <location>
        <begin position="493"/>
        <end position="525"/>
    </location>
</feature>
<evidence type="ECO:0000259" key="5">
    <source>
        <dbReference type="Pfam" id="PF14237"/>
    </source>
</evidence>
<proteinExistence type="predicted"/>
<protein>
    <submittedName>
        <fullName evidence="6">Ankyrin-2-like isoform X8</fullName>
    </submittedName>
</protein>
<reference evidence="6 7" key="1">
    <citation type="journal article" date="2018" name="Plant J.">
        <title>Genome sequences of Chlorella sorokiniana UTEX 1602 and Micractinium conductrix SAG 241.80: implications to maltose excretion by a green alga.</title>
        <authorList>
            <person name="Arriola M.B."/>
            <person name="Velmurugan N."/>
            <person name="Zhang Y."/>
            <person name="Plunkett M.H."/>
            <person name="Hondzo H."/>
            <person name="Barney B.M."/>
        </authorList>
    </citation>
    <scope>NUCLEOTIDE SEQUENCE [LARGE SCALE GENOMIC DNA]</scope>
    <source>
        <strain evidence="6 7">SAG 241.80</strain>
    </source>
</reference>
<evidence type="ECO:0000256" key="3">
    <source>
        <dbReference type="PROSITE-ProRule" id="PRU00023"/>
    </source>
</evidence>
<evidence type="ECO:0000313" key="6">
    <source>
        <dbReference type="EMBL" id="PSC71083.1"/>
    </source>
</evidence>
<comment type="caution">
    <text evidence="6">The sequence shown here is derived from an EMBL/GenBank/DDBJ whole genome shotgun (WGS) entry which is preliminary data.</text>
</comment>
<evidence type="ECO:0000256" key="2">
    <source>
        <dbReference type="ARBA" id="ARBA00023043"/>
    </source>
</evidence>
<dbReference type="PANTHER" id="PTHR24173">
    <property type="entry name" value="ANKYRIN REPEAT CONTAINING"/>
    <property type="match status" value="1"/>
</dbReference>
<dbReference type="PANTHER" id="PTHR24173:SF74">
    <property type="entry name" value="ANKYRIN REPEAT DOMAIN-CONTAINING PROTEIN 16"/>
    <property type="match status" value="1"/>
</dbReference>
<evidence type="ECO:0000313" key="7">
    <source>
        <dbReference type="Proteomes" id="UP000239649"/>
    </source>
</evidence>